<dbReference type="Pfam" id="PF00160">
    <property type="entry name" value="Pro_isomerase"/>
    <property type="match status" value="2"/>
</dbReference>
<name>A0ABT1MEF8_9BACT</name>
<dbReference type="InterPro" id="IPR044666">
    <property type="entry name" value="Cyclophilin_A-like"/>
</dbReference>
<keyword evidence="7" id="KW-1185">Reference proteome</keyword>
<dbReference type="PANTHER" id="PTHR45625:SF4">
    <property type="entry name" value="PEPTIDYLPROLYL ISOMERASE DOMAIN AND WD REPEAT-CONTAINING PROTEIN 1"/>
    <property type="match status" value="1"/>
</dbReference>
<dbReference type="GO" id="GO:0016853">
    <property type="term" value="F:isomerase activity"/>
    <property type="evidence" value="ECO:0007669"/>
    <property type="project" value="UniProtKB-KW"/>
</dbReference>
<evidence type="ECO:0000259" key="5">
    <source>
        <dbReference type="PROSITE" id="PS50072"/>
    </source>
</evidence>
<dbReference type="SUPFAM" id="SSF50891">
    <property type="entry name" value="Cyclophilin-like"/>
    <property type="match status" value="2"/>
</dbReference>
<dbReference type="RefSeq" id="WP_255025654.1">
    <property type="nucleotide sequence ID" value="NZ_JANDHW010000002.1"/>
</dbReference>
<evidence type="ECO:0000256" key="2">
    <source>
        <dbReference type="ARBA" id="ARBA00023110"/>
    </source>
</evidence>
<dbReference type="InterPro" id="IPR029000">
    <property type="entry name" value="Cyclophilin-like_dom_sf"/>
</dbReference>
<accession>A0ABT1MEF8</accession>
<comment type="catalytic activity">
    <reaction evidence="4">
        <text>[protein]-peptidylproline (omega=180) = [protein]-peptidylproline (omega=0)</text>
        <dbReference type="Rhea" id="RHEA:16237"/>
        <dbReference type="Rhea" id="RHEA-COMP:10747"/>
        <dbReference type="Rhea" id="RHEA-COMP:10748"/>
        <dbReference type="ChEBI" id="CHEBI:83833"/>
        <dbReference type="ChEBI" id="CHEBI:83834"/>
        <dbReference type="EC" id="5.2.1.8"/>
    </reaction>
</comment>
<dbReference type="PANTHER" id="PTHR45625">
    <property type="entry name" value="PEPTIDYL-PROLYL CIS-TRANS ISOMERASE-RELATED"/>
    <property type="match status" value="1"/>
</dbReference>
<reference evidence="6 7" key="1">
    <citation type="submission" date="2022-07" db="EMBL/GenBank/DDBJ databases">
        <title>Fecal culturing of patients with breast cancer.</title>
        <authorList>
            <person name="Teng N.M.Y."/>
            <person name="Kiu R."/>
            <person name="Evans R."/>
            <person name="Baker D.J."/>
            <person name="Zenner C."/>
            <person name="Robinson S.D."/>
            <person name="Hall L.J."/>
        </authorList>
    </citation>
    <scope>NUCLEOTIDE SEQUENCE [LARGE SCALE GENOMIC DNA]</scope>
    <source>
        <strain evidence="6 7">LH1063</strain>
    </source>
</reference>
<comment type="caution">
    <text evidence="6">The sequence shown here is derived from an EMBL/GenBank/DDBJ whole genome shotgun (WGS) entry which is preliminary data.</text>
</comment>
<organism evidence="6 7">
    <name type="scientific">Coprobacter tertius</name>
    <dbReference type="NCBI Taxonomy" id="2944915"/>
    <lineage>
        <taxon>Bacteria</taxon>
        <taxon>Pseudomonadati</taxon>
        <taxon>Bacteroidota</taxon>
        <taxon>Bacteroidia</taxon>
        <taxon>Bacteroidales</taxon>
        <taxon>Barnesiellaceae</taxon>
        <taxon>Coprobacter</taxon>
    </lineage>
</organism>
<evidence type="ECO:0000313" key="7">
    <source>
        <dbReference type="Proteomes" id="UP001205603"/>
    </source>
</evidence>
<dbReference type="EMBL" id="JANDHW010000002">
    <property type="protein sequence ID" value="MCP9611007.1"/>
    <property type="molecule type" value="Genomic_DNA"/>
</dbReference>
<comment type="similarity">
    <text evidence="1 4">Belongs to the cyclophilin-type PPIase family.</text>
</comment>
<evidence type="ECO:0000256" key="4">
    <source>
        <dbReference type="RuleBase" id="RU363019"/>
    </source>
</evidence>
<dbReference type="PROSITE" id="PS50072">
    <property type="entry name" value="CSA_PPIASE_2"/>
    <property type="match status" value="1"/>
</dbReference>
<evidence type="ECO:0000256" key="1">
    <source>
        <dbReference type="ARBA" id="ARBA00007365"/>
    </source>
</evidence>
<sequence length="273" mass="30548">MIRSLLYILILILINMSCSSGNGDKNTYVKIETDYGVITLKLYDETPLHKENFIKLIKEGAYNGTLFHRVIKDFMIQGGDPTSVNAPAGKSLGMGGPGYTIPAEIVFPTHFHKKGALAAARTGDDVNPGKESSGSQFYIVTGKVFSGGNLVSLENSLTKQRETRIFNRLVGEHKSEIMQLRRNRDNEGLYELQEKLIAETKERLQEEGPFVFTDLQREAYTTVGGAPHLDGEYTVFGEVVEGWDVLDKIENVKTDTKDRPKTDIKMKIEIVRE</sequence>
<dbReference type="CDD" id="cd00317">
    <property type="entry name" value="cyclophilin"/>
    <property type="match status" value="1"/>
</dbReference>
<feature type="domain" description="PPIase cyclophilin-type" evidence="5">
    <location>
        <begin position="32"/>
        <end position="266"/>
    </location>
</feature>
<gene>
    <name evidence="6" type="ORF">NMU02_02725</name>
</gene>
<comment type="function">
    <text evidence="4">PPIases accelerate the folding of proteins. It catalyzes the cis-trans isomerization of proline imidic peptide bonds in oligopeptides.</text>
</comment>
<evidence type="ECO:0000313" key="6">
    <source>
        <dbReference type="EMBL" id="MCP9611007.1"/>
    </source>
</evidence>
<protein>
    <recommendedName>
        <fullName evidence="4">Peptidyl-prolyl cis-trans isomerase</fullName>
        <shortName evidence="4">PPIase</shortName>
        <ecNumber evidence="4">5.2.1.8</ecNumber>
    </recommendedName>
</protein>
<dbReference type="EC" id="5.2.1.8" evidence="4"/>
<keyword evidence="2 4" id="KW-0697">Rotamase</keyword>
<dbReference type="PRINTS" id="PR00153">
    <property type="entry name" value="CSAPPISMRASE"/>
</dbReference>
<dbReference type="PROSITE" id="PS00170">
    <property type="entry name" value="CSA_PPIASE_1"/>
    <property type="match status" value="1"/>
</dbReference>
<keyword evidence="3 4" id="KW-0413">Isomerase</keyword>
<evidence type="ECO:0000256" key="3">
    <source>
        <dbReference type="ARBA" id="ARBA00023235"/>
    </source>
</evidence>
<proteinExistence type="inferred from homology"/>
<dbReference type="InterPro" id="IPR002130">
    <property type="entry name" value="Cyclophilin-type_PPIase_dom"/>
</dbReference>
<dbReference type="Gene3D" id="2.40.100.10">
    <property type="entry name" value="Cyclophilin-like"/>
    <property type="match status" value="2"/>
</dbReference>
<dbReference type="InterPro" id="IPR020892">
    <property type="entry name" value="Cyclophilin-type_PPIase_CS"/>
</dbReference>
<dbReference type="Proteomes" id="UP001205603">
    <property type="component" value="Unassembled WGS sequence"/>
</dbReference>